<keyword evidence="5" id="KW-1185">Reference proteome</keyword>
<evidence type="ECO:0000313" key="5">
    <source>
        <dbReference type="Proteomes" id="UP000092573"/>
    </source>
</evidence>
<dbReference type="OrthoDB" id="175993at2"/>
<feature type="domain" description="Glutaminase A N-terminal" evidence="3">
    <location>
        <begin position="85"/>
        <end position="316"/>
    </location>
</feature>
<dbReference type="InterPro" id="IPR052743">
    <property type="entry name" value="Glutaminase_GtaA"/>
</dbReference>
<dbReference type="InterPro" id="IPR032514">
    <property type="entry name" value="GtaA_central"/>
</dbReference>
<evidence type="ECO:0000259" key="3">
    <source>
        <dbReference type="Pfam" id="PF17168"/>
    </source>
</evidence>
<dbReference type="PANTHER" id="PTHR31987">
    <property type="entry name" value="GLUTAMINASE A-RELATED"/>
    <property type="match status" value="1"/>
</dbReference>
<dbReference type="InterPro" id="IPR032515">
    <property type="entry name" value="DUF4964"/>
</dbReference>
<organism evidence="4 5">
    <name type="scientific">Paenibacillus yonginensis</name>
    <dbReference type="NCBI Taxonomy" id="1462996"/>
    <lineage>
        <taxon>Bacteria</taxon>
        <taxon>Bacillati</taxon>
        <taxon>Bacillota</taxon>
        <taxon>Bacilli</taxon>
        <taxon>Bacillales</taxon>
        <taxon>Paenibacillaceae</taxon>
        <taxon>Paenibacillus</taxon>
    </lineage>
</organism>
<dbReference type="GO" id="GO:0005975">
    <property type="term" value="P:carbohydrate metabolic process"/>
    <property type="evidence" value="ECO:0007669"/>
    <property type="project" value="InterPro"/>
</dbReference>
<name>A0A1B1MY72_9BACL</name>
<dbReference type="InterPro" id="IPR033433">
    <property type="entry name" value="GtaA_N"/>
</dbReference>
<dbReference type="RefSeq" id="WP_068694712.1">
    <property type="nucleotide sequence ID" value="NZ_CP014167.1"/>
</dbReference>
<gene>
    <name evidence="4" type="ORF">AWM70_05550</name>
</gene>
<evidence type="ECO:0000259" key="2">
    <source>
        <dbReference type="Pfam" id="PF16335"/>
    </source>
</evidence>
<dbReference type="Pfam" id="PF16335">
    <property type="entry name" value="GtaA_6_Hairpin"/>
    <property type="match status" value="1"/>
</dbReference>
<accession>A0A1B1MY72</accession>
<dbReference type="Pfam" id="PF17168">
    <property type="entry name" value="DUF5127"/>
    <property type="match status" value="1"/>
</dbReference>
<dbReference type="STRING" id="1462996.AWM70_05550"/>
<dbReference type="SUPFAM" id="SSF48208">
    <property type="entry name" value="Six-hairpin glycosidases"/>
    <property type="match status" value="1"/>
</dbReference>
<dbReference type="InterPro" id="IPR008928">
    <property type="entry name" value="6-hairpin_glycosidase_sf"/>
</dbReference>
<reference evidence="4 5" key="1">
    <citation type="submission" date="2016-01" db="EMBL/GenBank/DDBJ databases">
        <title>Complete Genome Sequence of Paenibacillus yonginensis DCY84, a novel Plant Growth-Promoting Bacteria with Elicitation of Induced Systemic Resistance.</title>
        <authorList>
            <person name="Kim Y.J."/>
            <person name="Yang D.C."/>
            <person name="Sukweenadhi J."/>
        </authorList>
    </citation>
    <scope>NUCLEOTIDE SEQUENCE [LARGE SCALE GENOMIC DNA]</scope>
    <source>
        <strain evidence="4 5">DCY84</strain>
    </source>
</reference>
<dbReference type="PANTHER" id="PTHR31987:SF1">
    <property type="entry name" value="GLUTAMINASE A"/>
    <property type="match status" value="1"/>
</dbReference>
<dbReference type="Pfam" id="PF16334">
    <property type="entry name" value="DUF4964"/>
    <property type="match status" value="1"/>
</dbReference>
<sequence length="679" mass="76331">MTITLRPPAVPLVTIDPYFSVWSMADRLTGDFTRHWTGKRNALTGLIRIDGTPWRFAGLTEPNPENYYAEPEAMQQTELQVTPLSTSYTFEAGGIALEVVFTSPLLPDSLELLSRPASYVSFRVRSLDGNPHAVQLYIDVTGEWCVNTSEQKVVLGQEQNEYLTIMAASNAEQQVLNASGDDLRIDWGRLMLAVKQAPDMQTWIGPAEVRKSFVRTGELKAGSKTPSPNEAQTVRDTQPVLAAVWNCGEVDGKAGKSQLIVLAYDDVYSIEYFGRRLEAYWKKDGQTTMGMIEHAFREYSDILLRCEAFDRQLQADAVRSGGEKYADILSLSYRQAIAAHKLVLDPEGQPLFMSKECFSNGCIATVDVSYPSIPLFLLYQPELVRGMMRPILKYAASEAWPFEFAPHDVGQYPLANGQVYGENAREAQMPVEECGNMLVMAAAVSLADGQWEFAAEHRELLSRWADYLLEYGLDPENQLCTDDFAGHLARNANLSAKAIMGVASYSLLCRQLGDSAEADRYLQAARDMASQWTKLAEDQSEGSTHTKLVFGEEGEGTWSLKYNLVWDLIFGTNLFDPSLVRRETAWYLEKQNRYGVPLDNREAYTKGDWLVWAASLAEERKDFEQIIAPLWDFLNETPDRVPFSDWYDTITARQIGFQHRSVVGGMFIKLLKDQGISKK</sequence>
<proteinExistence type="predicted"/>
<dbReference type="AlphaFoldDB" id="A0A1B1MY72"/>
<feature type="domain" description="DUF4964" evidence="1">
    <location>
        <begin position="3"/>
        <end position="61"/>
    </location>
</feature>
<dbReference type="EMBL" id="CP014167">
    <property type="protein sequence ID" value="ANS74107.1"/>
    <property type="molecule type" value="Genomic_DNA"/>
</dbReference>
<evidence type="ECO:0000313" key="4">
    <source>
        <dbReference type="EMBL" id="ANS74107.1"/>
    </source>
</evidence>
<feature type="domain" description="Glutaminase A central" evidence="2">
    <location>
        <begin position="322"/>
        <end position="670"/>
    </location>
</feature>
<evidence type="ECO:0000259" key="1">
    <source>
        <dbReference type="Pfam" id="PF16334"/>
    </source>
</evidence>
<dbReference type="Proteomes" id="UP000092573">
    <property type="component" value="Chromosome"/>
</dbReference>
<dbReference type="KEGG" id="pyg:AWM70_05550"/>
<protein>
    <submittedName>
        <fullName evidence="4">Glutaminase</fullName>
    </submittedName>
</protein>